<organism evidence="4 5">
    <name type="scientific">Pseudonocardia abyssalis</name>
    <dbReference type="NCBI Taxonomy" id="2792008"/>
    <lineage>
        <taxon>Bacteria</taxon>
        <taxon>Bacillati</taxon>
        <taxon>Actinomycetota</taxon>
        <taxon>Actinomycetes</taxon>
        <taxon>Pseudonocardiales</taxon>
        <taxon>Pseudonocardiaceae</taxon>
        <taxon>Pseudonocardia</taxon>
    </lineage>
</organism>
<name>A0ABS6UY71_9PSEU</name>
<accession>A0ABS6UY71</accession>
<dbReference type="EMBL" id="JADQDK010000001">
    <property type="protein sequence ID" value="MBW0137213.1"/>
    <property type="molecule type" value="Genomic_DNA"/>
</dbReference>
<sequence length="148" mass="15862">MGSVRRARRADLPALVALLRDDPLGAARESTDPAPYEAAFDAIDADPNQALVCLDDADGPVIGTLQLTVIPGLSRGGRSRGQIEAVRVRADRRGTGAGRLLVEWAVAESRRRGCGLVQLTTDRSRADAHRFYAGLGFVDSHRGFKLAL</sequence>
<feature type="domain" description="N-acetyltransferase" evidence="3">
    <location>
        <begin position="2"/>
        <end position="148"/>
    </location>
</feature>
<keyword evidence="2" id="KW-0012">Acyltransferase</keyword>
<keyword evidence="5" id="KW-1185">Reference proteome</keyword>
<dbReference type="PANTHER" id="PTHR43877">
    <property type="entry name" value="AMINOALKYLPHOSPHONATE N-ACETYLTRANSFERASE-RELATED-RELATED"/>
    <property type="match status" value="1"/>
</dbReference>
<proteinExistence type="predicted"/>
<gene>
    <name evidence="4" type="ORF">I4I81_23545</name>
</gene>
<keyword evidence="1" id="KW-0808">Transferase</keyword>
<dbReference type="PROSITE" id="PS51186">
    <property type="entry name" value="GNAT"/>
    <property type="match status" value="1"/>
</dbReference>
<dbReference type="InterPro" id="IPR050832">
    <property type="entry name" value="Bact_Acetyltransf"/>
</dbReference>
<dbReference type="PANTHER" id="PTHR43877:SF2">
    <property type="entry name" value="AMINOALKYLPHOSPHONATE N-ACETYLTRANSFERASE-RELATED"/>
    <property type="match status" value="1"/>
</dbReference>
<evidence type="ECO:0000259" key="3">
    <source>
        <dbReference type="PROSITE" id="PS51186"/>
    </source>
</evidence>
<evidence type="ECO:0000313" key="4">
    <source>
        <dbReference type="EMBL" id="MBW0137213.1"/>
    </source>
</evidence>
<dbReference type="CDD" id="cd04301">
    <property type="entry name" value="NAT_SF"/>
    <property type="match status" value="1"/>
</dbReference>
<evidence type="ECO:0000256" key="2">
    <source>
        <dbReference type="ARBA" id="ARBA00023315"/>
    </source>
</evidence>
<evidence type="ECO:0000313" key="5">
    <source>
        <dbReference type="Proteomes" id="UP000694287"/>
    </source>
</evidence>
<dbReference type="Proteomes" id="UP000694287">
    <property type="component" value="Unassembled WGS sequence"/>
</dbReference>
<protein>
    <submittedName>
        <fullName evidence="4">GNAT family N-acetyltransferase</fullName>
    </submittedName>
</protein>
<reference evidence="4 5" key="1">
    <citation type="submission" date="2020-11" db="EMBL/GenBank/DDBJ databases">
        <title>Pseudonocardia abyssalis sp. nov. and Pseudonocardia oceani sp. nov., description and phylogenomic analysis of two novel actinomycetes isolated from the deep Southern Ocean.</title>
        <authorList>
            <person name="Parra J."/>
        </authorList>
    </citation>
    <scope>NUCLEOTIDE SEQUENCE [LARGE SCALE GENOMIC DNA]</scope>
    <source>
        <strain evidence="4 5">KRD-168</strain>
    </source>
</reference>
<dbReference type="Pfam" id="PF00583">
    <property type="entry name" value="Acetyltransf_1"/>
    <property type="match status" value="1"/>
</dbReference>
<evidence type="ECO:0000256" key="1">
    <source>
        <dbReference type="ARBA" id="ARBA00022679"/>
    </source>
</evidence>
<comment type="caution">
    <text evidence="4">The sequence shown here is derived from an EMBL/GenBank/DDBJ whole genome shotgun (WGS) entry which is preliminary data.</text>
</comment>
<dbReference type="InterPro" id="IPR000182">
    <property type="entry name" value="GNAT_dom"/>
</dbReference>